<dbReference type="STRING" id="1126833.VN24_20480"/>
<organism evidence="2 3">
    <name type="scientific">Paenibacillus beijingensis</name>
    <dbReference type="NCBI Taxonomy" id="1126833"/>
    <lineage>
        <taxon>Bacteria</taxon>
        <taxon>Bacillati</taxon>
        <taxon>Bacillota</taxon>
        <taxon>Bacilli</taxon>
        <taxon>Bacillales</taxon>
        <taxon>Paenibacillaceae</taxon>
        <taxon>Paenibacillus</taxon>
    </lineage>
</organism>
<proteinExistence type="predicted"/>
<keyword evidence="1" id="KW-0472">Membrane</keyword>
<protein>
    <submittedName>
        <fullName evidence="2">Uncharacterized protein</fullName>
    </submittedName>
</protein>
<reference evidence="3" key="2">
    <citation type="submission" date="2015-03" db="EMBL/GenBank/DDBJ databases">
        <title>Genome sequence of Paenibacillus beijingensis strain DSM 24997T.</title>
        <authorList>
            <person name="Kwak Y."/>
            <person name="Shin J.-H."/>
        </authorList>
    </citation>
    <scope>NUCLEOTIDE SEQUENCE [LARGE SCALE GENOMIC DNA]</scope>
    <source>
        <strain evidence="3">DSM 24997</strain>
    </source>
</reference>
<keyword evidence="1" id="KW-1133">Transmembrane helix</keyword>
<dbReference type="Proteomes" id="UP000032633">
    <property type="component" value="Chromosome"/>
</dbReference>
<dbReference type="PATRIC" id="fig|1126833.4.peg.4506"/>
<dbReference type="EMBL" id="CP011058">
    <property type="protein sequence ID" value="AJY76507.1"/>
    <property type="molecule type" value="Genomic_DNA"/>
</dbReference>
<keyword evidence="1" id="KW-0812">Transmembrane</keyword>
<feature type="transmembrane region" description="Helical" evidence="1">
    <location>
        <begin position="37"/>
        <end position="58"/>
    </location>
</feature>
<feature type="transmembrane region" description="Helical" evidence="1">
    <location>
        <begin position="6"/>
        <end position="25"/>
    </location>
</feature>
<keyword evidence="3" id="KW-1185">Reference proteome</keyword>
<name>A0A0D5NNB4_9BACL</name>
<gene>
    <name evidence="2" type="ORF">VN24_20480</name>
</gene>
<dbReference type="HOGENOM" id="CLU_2827028_0_0_9"/>
<evidence type="ECO:0000313" key="3">
    <source>
        <dbReference type="Proteomes" id="UP000032633"/>
    </source>
</evidence>
<dbReference type="AlphaFoldDB" id="A0A0D5NNB4"/>
<evidence type="ECO:0000256" key="1">
    <source>
        <dbReference type="SAM" id="Phobius"/>
    </source>
</evidence>
<evidence type="ECO:0000313" key="2">
    <source>
        <dbReference type="EMBL" id="AJY76507.1"/>
    </source>
</evidence>
<dbReference type="KEGG" id="pbj:VN24_20480"/>
<reference evidence="2 3" key="1">
    <citation type="journal article" date="2015" name="J. Biotechnol.">
        <title>Complete genome sequence of Paenibacillus beijingensis 7188(T) (=DSM 24997(T)), a novel rhizobacterium from jujube garden soil.</title>
        <authorList>
            <person name="Kwak Y."/>
            <person name="Shin J.H."/>
        </authorList>
    </citation>
    <scope>NUCLEOTIDE SEQUENCE [LARGE SCALE GENOMIC DNA]</scope>
    <source>
        <strain evidence="2 3">DSM 24997</strain>
    </source>
</reference>
<accession>A0A0D5NNB4</accession>
<sequence>MGGLLLFAFGAYLFWLSITRLYSGFKSKSPARIIQGALGCALLAIASYFAYFIIWIILNSPGADFR</sequence>